<feature type="domain" description="G-protein coupled receptors family 1 profile" evidence="13">
    <location>
        <begin position="25"/>
        <end position="543"/>
    </location>
</feature>
<evidence type="ECO:0000256" key="5">
    <source>
        <dbReference type="ARBA" id="ARBA00023040"/>
    </source>
</evidence>
<keyword evidence="3 10" id="KW-0812">Transmembrane</keyword>
<dbReference type="GO" id="GO:0004930">
    <property type="term" value="F:G protein-coupled receptor activity"/>
    <property type="evidence" value="ECO:0007669"/>
    <property type="project" value="UniProtKB-KW"/>
</dbReference>
<evidence type="ECO:0000256" key="1">
    <source>
        <dbReference type="ARBA" id="ARBA00004651"/>
    </source>
</evidence>
<evidence type="ECO:0000313" key="15">
    <source>
        <dbReference type="Proteomes" id="UP000076420"/>
    </source>
</evidence>
<feature type="region of interest" description="Disordered" evidence="11">
    <location>
        <begin position="155"/>
        <end position="177"/>
    </location>
</feature>
<dbReference type="PANTHER" id="PTHR24248:SF174">
    <property type="entry name" value="TYRAMINE_OCTOPAMINE RECEPTOR"/>
    <property type="match status" value="1"/>
</dbReference>
<dbReference type="SUPFAM" id="SSF81321">
    <property type="entry name" value="Family A G protein-coupled receptor-like"/>
    <property type="match status" value="1"/>
</dbReference>
<feature type="transmembrane region" description="Helical" evidence="12">
    <location>
        <begin position="125"/>
        <end position="145"/>
    </location>
</feature>
<dbReference type="EnsemblMetazoa" id="BGLB017101-RA">
    <property type="protein sequence ID" value="BGLB017101-PA"/>
    <property type="gene ID" value="BGLB017101"/>
</dbReference>
<evidence type="ECO:0000259" key="13">
    <source>
        <dbReference type="PROSITE" id="PS50262"/>
    </source>
</evidence>
<evidence type="ECO:0000256" key="10">
    <source>
        <dbReference type="RuleBase" id="RU000688"/>
    </source>
</evidence>
<gene>
    <name evidence="14" type="primary">106065629</name>
</gene>
<accession>A0A2C9KAZ7</accession>
<keyword evidence="9 10" id="KW-0807">Transducer</keyword>
<evidence type="ECO:0000256" key="9">
    <source>
        <dbReference type="ARBA" id="ARBA00023224"/>
    </source>
</evidence>
<dbReference type="CDD" id="cd15063">
    <property type="entry name" value="7tmA_Octopamine_R"/>
    <property type="match status" value="1"/>
</dbReference>
<feature type="transmembrane region" description="Helical" evidence="12">
    <location>
        <begin position="491"/>
        <end position="511"/>
    </location>
</feature>
<proteinExistence type="inferred from homology"/>
<evidence type="ECO:0000256" key="7">
    <source>
        <dbReference type="ARBA" id="ARBA00023170"/>
    </source>
</evidence>
<keyword evidence="8" id="KW-0325">Glycoprotein</keyword>
<name>A0A2C9KAZ7_BIOGL</name>
<evidence type="ECO:0000256" key="2">
    <source>
        <dbReference type="ARBA" id="ARBA00022475"/>
    </source>
</evidence>
<reference evidence="14" key="1">
    <citation type="submission" date="2020-05" db="UniProtKB">
        <authorList>
            <consortium name="EnsemblMetazoa"/>
        </authorList>
    </citation>
    <scope>IDENTIFICATION</scope>
    <source>
        <strain evidence="14">BB02</strain>
    </source>
</reference>
<evidence type="ECO:0000256" key="6">
    <source>
        <dbReference type="ARBA" id="ARBA00023136"/>
    </source>
</evidence>
<keyword evidence="4 12" id="KW-1133">Transmembrane helix</keyword>
<keyword evidence="5 10" id="KW-0297">G-protein coupled receptor</keyword>
<keyword evidence="2" id="KW-1003">Cell membrane</keyword>
<dbReference type="PRINTS" id="PR00237">
    <property type="entry name" value="GPCRRHODOPSN"/>
</dbReference>
<dbReference type="InterPro" id="IPR000276">
    <property type="entry name" value="GPCR_Rhodpsn"/>
</dbReference>
<feature type="compositionally biased region" description="Low complexity" evidence="11">
    <location>
        <begin position="166"/>
        <end position="175"/>
    </location>
</feature>
<comment type="similarity">
    <text evidence="10">Belongs to the G-protein coupled receptor 1 family.</text>
</comment>
<dbReference type="Pfam" id="PF00001">
    <property type="entry name" value="7tm_1"/>
    <property type="match status" value="2"/>
</dbReference>
<dbReference type="Gene3D" id="1.20.1070.10">
    <property type="entry name" value="Rhodopsin 7-helix transmembrane proteins"/>
    <property type="match status" value="2"/>
</dbReference>
<feature type="transmembrane region" description="Helical" evidence="12">
    <location>
        <begin position="12"/>
        <end position="33"/>
    </location>
</feature>
<dbReference type="InterPro" id="IPR017452">
    <property type="entry name" value="GPCR_Rhodpsn_7TM"/>
</dbReference>
<organism evidence="14 15">
    <name type="scientific">Biomphalaria glabrata</name>
    <name type="common">Bloodfluke planorb</name>
    <name type="synonym">Freshwater snail</name>
    <dbReference type="NCBI Taxonomy" id="6526"/>
    <lineage>
        <taxon>Eukaryota</taxon>
        <taxon>Metazoa</taxon>
        <taxon>Spiralia</taxon>
        <taxon>Lophotrochozoa</taxon>
        <taxon>Mollusca</taxon>
        <taxon>Gastropoda</taxon>
        <taxon>Heterobranchia</taxon>
        <taxon>Euthyneura</taxon>
        <taxon>Panpulmonata</taxon>
        <taxon>Hygrophila</taxon>
        <taxon>Lymnaeoidea</taxon>
        <taxon>Planorbidae</taxon>
        <taxon>Biomphalaria</taxon>
    </lineage>
</organism>
<evidence type="ECO:0000256" key="8">
    <source>
        <dbReference type="ARBA" id="ARBA00023180"/>
    </source>
</evidence>
<keyword evidence="6 12" id="KW-0472">Membrane</keyword>
<dbReference type="Proteomes" id="UP000076420">
    <property type="component" value="Unassembled WGS sequence"/>
</dbReference>
<feature type="compositionally biased region" description="Polar residues" evidence="11">
    <location>
        <begin position="155"/>
        <end position="165"/>
    </location>
</feature>
<keyword evidence="7 10" id="KW-0675">Receptor</keyword>
<dbReference type="SMART" id="SM01381">
    <property type="entry name" value="7TM_GPCR_Srsx"/>
    <property type="match status" value="1"/>
</dbReference>
<dbReference type="PROSITE" id="PS50262">
    <property type="entry name" value="G_PROTEIN_RECEP_F1_2"/>
    <property type="match status" value="1"/>
</dbReference>
<comment type="subcellular location">
    <subcellularLocation>
        <location evidence="1">Cell membrane</location>
        <topology evidence="1">Multi-pass membrane protein</topology>
    </subcellularLocation>
</comment>
<feature type="transmembrane region" description="Helical" evidence="12">
    <location>
        <begin position="215"/>
        <end position="234"/>
    </location>
</feature>
<sequence length="604" mass="67057">MVSSILGDILASVLLCAVVLLVLVGNTLVVAAVTTSRKLRTVTNVFIVNLACADLLLGVLVLPFSAVLEIKDIWIFGHIWCQVWLAVDVWLCTASILNLCCISLDRFLAITRPIRYPGLMSARRAKTLVAGVWLFSFLICCPPLIGWSDTSQNRLDEGTSQSPLNTTTPAAATTPGSRSYCDNSSFGANHTPPCMSDSDTFYKTCELTNSQGYRIYAALGSFFIPMLVMVFFYLQIYRAAMKTISAYAKGELKTKYSVRENGSKTSSVTLRIHRGGRGLSTSGSVYRQDSTYGGSCRHSNVNEGGECSTNGRRYGRQENDGHLSIRKCRSSDISLAALTGHSCEVIDNSSSRLSPTSERLQRNNRSFCWKAEKKRSEGSQMYQAEIHNGRSPLPLRCASRCISLESDESSSGDCKMKVKKSSDNSRNSQFTHAPLMSTLSLHTEDSETIYTRGSSNSEFKPRRSRLSAHKPANAMRLHMQKFNREKKAAKTLAIIVGAFIMCWLPFFTIYLVGAFCDGCISPIVFSFAFWLGYCNSAMNPCVYALFSRDFRFAFRKLLTCKCKIWNANRNFRPTTSDVPAIQLHCATQDDLKHSSDIGVDGQWR</sequence>
<dbReference type="AlphaFoldDB" id="A0A2C9KAZ7"/>
<feature type="transmembrane region" description="Helical" evidence="12">
    <location>
        <begin position="45"/>
        <end position="67"/>
    </location>
</feature>
<feature type="region of interest" description="Disordered" evidence="11">
    <location>
        <begin position="406"/>
        <end position="430"/>
    </location>
</feature>
<evidence type="ECO:0000256" key="4">
    <source>
        <dbReference type="ARBA" id="ARBA00022989"/>
    </source>
</evidence>
<dbReference type="OrthoDB" id="6358729at2759"/>
<feature type="transmembrane region" description="Helical" evidence="12">
    <location>
        <begin position="523"/>
        <end position="546"/>
    </location>
</feature>
<feature type="transmembrane region" description="Helical" evidence="12">
    <location>
        <begin position="73"/>
        <end position="104"/>
    </location>
</feature>
<dbReference type="PROSITE" id="PS00237">
    <property type="entry name" value="G_PROTEIN_RECEP_F1_1"/>
    <property type="match status" value="1"/>
</dbReference>
<evidence type="ECO:0000313" key="14">
    <source>
        <dbReference type="EnsemblMetazoa" id="BGLB017101-PA"/>
    </source>
</evidence>
<dbReference type="STRING" id="6526.A0A2C9KAZ7"/>
<dbReference type="KEGG" id="bgt:106065629"/>
<feature type="compositionally biased region" description="Basic and acidic residues" evidence="11">
    <location>
        <begin position="414"/>
        <end position="423"/>
    </location>
</feature>
<protein>
    <recommendedName>
        <fullName evidence="13">G-protein coupled receptors family 1 profile domain-containing protein</fullName>
    </recommendedName>
</protein>
<dbReference type="GO" id="GO:0005886">
    <property type="term" value="C:plasma membrane"/>
    <property type="evidence" value="ECO:0007669"/>
    <property type="project" value="UniProtKB-SubCell"/>
</dbReference>
<dbReference type="VEuPathDB" id="VectorBase:BGLAX_037257"/>
<evidence type="ECO:0000256" key="11">
    <source>
        <dbReference type="SAM" id="MobiDB-lite"/>
    </source>
</evidence>
<dbReference type="PANTHER" id="PTHR24248">
    <property type="entry name" value="ADRENERGIC RECEPTOR-RELATED G-PROTEIN COUPLED RECEPTOR"/>
    <property type="match status" value="1"/>
</dbReference>
<evidence type="ECO:0000256" key="12">
    <source>
        <dbReference type="SAM" id="Phobius"/>
    </source>
</evidence>
<evidence type="ECO:0000256" key="3">
    <source>
        <dbReference type="ARBA" id="ARBA00022692"/>
    </source>
</evidence>
<dbReference type="VEuPathDB" id="VectorBase:BGLB017101"/>